<sequence>MAHSGPTITLEFSKNLEFSKFSINVMKNEDIFFHLKPYFFDDGKLCIVRNSLIDGFWGCEERETPSFPFARGKSFLVSGEWSCSALSLSCCKL</sequence>
<keyword evidence="5" id="KW-1185">Reference proteome</keyword>
<accession>A0A3B1IHI9</accession>
<protein>
    <recommendedName>
        <fullName evidence="2">Galectin</fullName>
    </recommendedName>
</protein>
<dbReference type="InterPro" id="IPR044156">
    <property type="entry name" value="Galectin-like"/>
</dbReference>
<dbReference type="SUPFAM" id="SSF49899">
    <property type="entry name" value="Concanavalin A-like lectins/glucanases"/>
    <property type="match status" value="1"/>
</dbReference>
<dbReference type="Ensembl" id="ENSAMXT00000052714.1">
    <property type="protein sequence ID" value="ENSAMXP00000028704.1"/>
    <property type="gene ID" value="ENSAMXG00000043217.1"/>
</dbReference>
<dbReference type="PANTHER" id="PTHR11346:SF147">
    <property type="entry name" value="GALECTIN"/>
    <property type="match status" value="1"/>
</dbReference>
<dbReference type="AlphaFoldDB" id="A0A3B1IHI9"/>
<evidence type="ECO:0000313" key="4">
    <source>
        <dbReference type="Ensembl" id="ENSAMXP00000028704.1"/>
    </source>
</evidence>
<reference evidence="4" key="4">
    <citation type="submission" date="2025-09" db="UniProtKB">
        <authorList>
            <consortium name="Ensembl"/>
        </authorList>
    </citation>
    <scope>IDENTIFICATION</scope>
</reference>
<proteinExistence type="predicted"/>
<evidence type="ECO:0000259" key="3">
    <source>
        <dbReference type="PROSITE" id="PS51304"/>
    </source>
</evidence>
<dbReference type="InParanoid" id="A0A3B1IHI9"/>
<dbReference type="Pfam" id="PF00337">
    <property type="entry name" value="Gal-bind_lectin"/>
    <property type="match status" value="1"/>
</dbReference>
<reference evidence="5" key="2">
    <citation type="journal article" date="2014" name="Nat. Commun.">
        <title>The cavefish genome reveals candidate genes for eye loss.</title>
        <authorList>
            <person name="McGaugh S.E."/>
            <person name="Gross J.B."/>
            <person name="Aken B."/>
            <person name="Blin M."/>
            <person name="Borowsky R."/>
            <person name="Chalopin D."/>
            <person name="Hinaux H."/>
            <person name="Jeffery W.R."/>
            <person name="Keene A."/>
            <person name="Ma L."/>
            <person name="Minx P."/>
            <person name="Murphy D."/>
            <person name="O'Quin K.E."/>
            <person name="Retaux S."/>
            <person name="Rohner N."/>
            <person name="Searle S.M."/>
            <person name="Stahl B.A."/>
            <person name="Tabin C."/>
            <person name="Volff J.N."/>
            <person name="Yoshizawa M."/>
            <person name="Warren W.C."/>
        </authorList>
    </citation>
    <scope>NUCLEOTIDE SEQUENCE [LARGE SCALE GENOMIC DNA]</scope>
    <source>
        <strain evidence="5">female</strain>
    </source>
</reference>
<dbReference type="GeneTree" id="ENSGT01030000237620"/>
<evidence type="ECO:0000256" key="1">
    <source>
        <dbReference type="ARBA" id="ARBA00022734"/>
    </source>
</evidence>
<dbReference type="STRING" id="7994.ENSAMXP00000028704"/>
<feature type="domain" description="Galectin" evidence="3">
    <location>
        <begin position="1"/>
        <end position="93"/>
    </location>
</feature>
<evidence type="ECO:0000313" key="5">
    <source>
        <dbReference type="Proteomes" id="UP000018467"/>
    </source>
</evidence>
<reference evidence="4" key="3">
    <citation type="submission" date="2025-08" db="UniProtKB">
        <authorList>
            <consortium name="Ensembl"/>
        </authorList>
    </citation>
    <scope>IDENTIFICATION</scope>
</reference>
<dbReference type="PANTHER" id="PTHR11346">
    <property type="entry name" value="GALECTIN"/>
    <property type="match status" value="1"/>
</dbReference>
<evidence type="ECO:0000256" key="2">
    <source>
        <dbReference type="RuleBase" id="RU102079"/>
    </source>
</evidence>
<dbReference type="InterPro" id="IPR001079">
    <property type="entry name" value="Galectin_CRD"/>
</dbReference>
<dbReference type="Proteomes" id="UP000018467">
    <property type="component" value="Unassembled WGS sequence"/>
</dbReference>
<dbReference type="GO" id="GO:0030246">
    <property type="term" value="F:carbohydrate binding"/>
    <property type="evidence" value="ECO:0007669"/>
    <property type="project" value="UniProtKB-UniRule"/>
</dbReference>
<dbReference type="Bgee" id="ENSAMXG00000043217">
    <property type="expression patterns" value="Expressed in zone of skin and 13 other cell types or tissues"/>
</dbReference>
<dbReference type="Gene3D" id="2.60.120.200">
    <property type="match status" value="1"/>
</dbReference>
<dbReference type="PROSITE" id="PS51304">
    <property type="entry name" value="GALECTIN"/>
    <property type="match status" value="1"/>
</dbReference>
<dbReference type="InterPro" id="IPR013320">
    <property type="entry name" value="ConA-like_dom_sf"/>
</dbReference>
<reference evidence="5" key="1">
    <citation type="submission" date="2013-03" db="EMBL/GenBank/DDBJ databases">
        <authorList>
            <person name="Jeffery W."/>
            <person name="Warren W."/>
            <person name="Wilson R.K."/>
        </authorList>
    </citation>
    <scope>NUCLEOTIDE SEQUENCE</scope>
    <source>
        <strain evidence="5">female</strain>
    </source>
</reference>
<organism evidence="4 5">
    <name type="scientific">Astyanax mexicanus</name>
    <name type="common">Blind cave fish</name>
    <name type="synonym">Astyanax fasciatus mexicanus</name>
    <dbReference type="NCBI Taxonomy" id="7994"/>
    <lineage>
        <taxon>Eukaryota</taxon>
        <taxon>Metazoa</taxon>
        <taxon>Chordata</taxon>
        <taxon>Craniata</taxon>
        <taxon>Vertebrata</taxon>
        <taxon>Euteleostomi</taxon>
        <taxon>Actinopterygii</taxon>
        <taxon>Neopterygii</taxon>
        <taxon>Teleostei</taxon>
        <taxon>Ostariophysi</taxon>
        <taxon>Characiformes</taxon>
        <taxon>Characoidei</taxon>
        <taxon>Acestrorhamphidae</taxon>
        <taxon>Acestrorhamphinae</taxon>
        <taxon>Astyanax</taxon>
    </lineage>
</organism>
<keyword evidence="1 2" id="KW-0430">Lectin</keyword>
<name>A0A3B1IHI9_ASTMX</name>